<keyword evidence="3" id="KW-0472">Membrane</keyword>
<organism evidence="5">
    <name type="scientific">Brugia malayi</name>
    <name type="common">Filarial nematode worm</name>
    <dbReference type="NCBI Taxonomy" id="6279"/>
    <lineage>
        <taxon>Eukaryota</taxon>
        <taxon>Metazoa</taxon>
        <taxon>Ecdysozoa</taxon>
        <taxon>Nematoda</taxon>
        <taxon>Chromadorea</taxon>
        <taxon>Rhabditida</taxon>
        <taxon>Spirurina</taxon>
        <taxon>Spiruromorpha</taxon>
        <taxon>Filarioidea</taxon>
        <taxon>Onchocercidae</taxon>
        <taxon>Brugia</taxon>
    </lineage>
</organism>
<accession>A0A0J9XPS3</accession>
<dbReference type="FunCoup" id="A0A0J9XPS3">
    <property type="interactions" value="232"/>
</dbReference>
<dbReference type="EMBL" id="LN856867">
    <property type="protein sequence ID" value="CDP93167.1"/>
    <property type="molecule type" value="Genomic_DNA"/>
</dbReference>
<feature type="compositionally biased region" description="Pro residues" evidence="2">
    <location>
        <begin position="292"/>
        <end position="304"/>
    </location>
</feature>
<dbReference type="Pfam" id="PF01484">
    <property type="entry name" value="Col_cuticle_N"/>
    <property type="match status" value="1"/>
</dbReference>
<evidence type="ECO:0000313" key="6">
    <source>
        <dbReference type="EMBL" id="VIO90208.1"/>
    </source>
</evidence>
<reference evidence="5 7" key="1">
    <citation type="journal article" date="2007" name="Science">
        <title>Draft genome of the filarial nematode parasite Brugia malayi.</title>
        <authorList>
            <person name="Ghedin E."/>
            <person name="Wang S."/>
            <person name="Spiro D."/>
            <person name="Caler E."/>
            <person name="Zhao Q."/>
            <person name="Crabtree J."/>
            <person name="Allen J.E."/>
            <person name="Delcher A.L."/>
            <person name="Guiliano D.B."/>
            <person name="Miranda-Saavedra D."/>
            <person name="Angiuoli S.V."/>
            <person name="Creasy T."/>
            <person name="Amedeo P."/>
            <person name="Haas B."/>
            <person name="El-Sayed N.M."/>
            <person name="Wortman J.R."/>
            <person name="Feldblyum T."/>
            <person name="Tallon L."/>
            <person name="Schatz M."/>
            <person name="Shumway M."/>
            <person name="Koo H."/>
            <person name="Salzberg S.L."/>
            <person name="Schobel S."/>
            <person name="Pertea M."/>
            <person name="Pop M."/>
            <person name="White O."/>
            <person name="Barton G.J."/>
            <person name="Carlow C.K."/>
            <person name="Crawford M.J."/>
            <person name="Daub J."/>
            <person name="Dimmic M.W."/>
            <person name="Estes C.F."/>
            <person name="Foster J.M."/>
            <person name="Ganatra M."/>
            <person name="Gregory W.F."/>
            <person name="Johnson N.M."/>
            <person name="Jin J."/>
            <person name="Komuniecki R."/>
            <person name="Korf I."/>
            <person name="Kumar S."/>
            <person name="Laney S."/>
            <person name="Li B.W."/>
            <person name="Li W."/>
            <person name="Lindblom T.H."/>
            <person name="Lustigman S."/>
            <person name="Ma D."/>
            <person name="Maina C.V."/>
            <person name="Martin D.M."/>
            <person name="McCarter J.P."/>
            <person name="McReynolds L."/>
            <person name="Mitreva M."/>
            <person name="Nutman T.B."/>
            <person name="Parkinson J."/>
            <person name="Peregrin-Alvarez J.M."/>
            <person name="Poole C."/>
            <person name="Ren Q."/>
            <person name="Saunders L."/>
            <person name="Sluder A.E."/>
            <person name="Smith K."/>
            <person name="Stanke M."/>
            <person name="Unnasch T.R."/>
            <person name="Ware J."/>
            <person name="Wei A.D."/>
            <person name="Weil G."/>
            <person name="Williams D.J."/>
            <person name="Zhang Y."/>
            <person name="Williams S.A."/>
            <person name="Fraser-Liggett C."/>
            <person name="Slatko B."/>
            <person name="Blaxter M.L."/>
            <person name="Scott A.L."/>
        </authorList>
    </citation>
    <scope>NUCLEOTIDE SEQUENCE</scope>
    <source>
        <strain evidence="5 7">FR3</strain>
    </source>
</reference>
<dbReference type="KEGG" id="bmy:BM_BM2786"/>
<dbReference type="Pfam" id="PF01391">
    <property type="entry name" value="Collagen"/>
    <property type="match status" value="2"/>
</dbReference>
<proteinExistence type="predicted"/>
<reference evidence="5" key="2">
    <citation type="submission" date="2012-12" db="EMBL/GenBank/DDBJ databases">
        <authorList>
            <person name="Gao Y.W."/>
            <person name="Fan S.T."/>
            <person name="Sun H.T."/>
            <person name="Wang Z."/>
            <person name="Gao X.L."/>
            <person name="Li Y.G."/>
            <person name="Wang T.C."/>
            <person name="Zhang K."/>
            <person name="Xu W.W."/>
            <person name="Yu Z.J."/>
            <person name="Xia X.Z."/>
        </authorList>
    </citation>
    <scope>NUCLEOTIDE SEQUENCE</scope>
    <source>
        <strain evidence="5">FR3</strain>
    </source>
</reference>
<feature type="compositionally biased region" description="Pro residues" evidence="2">
    <location>
        <begin position="247"/>
        <end position="264"/>
    </location>
</feature>
<sequence>MEDKKNNCQSLKPIAFLSVVFSTFAICSVLITFPLIISYVQTLESSVQIDLDFCRARARDMWKEILDIKTNGRHDSEKLAPIVMAHREVKRDTMADFWARRLHDQELRDEPYQKPESFTESYASGDCCTCSRGPPGPMGPPGRDGAPGIDGEIGQLGPPGPPAPFDAELQSQFPPQCPCDSPPGEPGPKGPPGPDGPPGPPGQDGEDGRPGDQGPRGPPGQPGQPGQPGRSGPPGEPGMYRTEVGPPGRPGAPGRPGPPGPMGPPGTNGDDGPPGAAGPPGPPGQSGQPGPSGRPGPVGPPGEPGAPGSCDHCPPARLAPGY</sequence>
<dbReference type="GeneID" id="6095128"/>
<dbReference type="PANTHER" id="PTHR24637:SF385">
    <property type="entry name" value="CUTICLE COLLAGEN BLI-1-RELATED"/>
    <property type="match status" value="1"/>
</dbReference>
<dbReference type="InterPro" id="IPR008160">
    <property type="entry name" value="Collagen"/>
</dbReference>
<feature type="domain" description="Nematode cuticle collagen N-terminal" evidence="4">
    <location>
        <begin position="13"/>
        <end position="65"/>
    </location>
</feature>
<evidence type="ECO:0000313" key="9">
    <source>
        <dbReference type="WormBase" id="Bm2786a"/>
    </source>
</evidence>
<accession>A0A4E9F2D0</accession>
<feature type="transmembrane region" description="Helical" evidence="3">
    <location>
        <begin position="14"/>
        <end position="37"/>
    </location>
</feature>
<evidence type="ECO:0000256" key="1">
    <source>
        <dbReference type="ARBA" id="ARBA00022737"/>
    </source>
</evidence>
<evidence type="ECO:0000313" key="7">
    <source>
        <dbReference type="Proteomes" id="UP000006672"/>
    </source>
</evidence>
<keyword evidence="6" id="KW-0176">Collagen</keyword>
<dbReference type="RefSeq" id="XP_001891684.1">
    <property type="nucleotide sequence ID" value="XM_001891649.2"/>
</dbReference>
<dbReference type="GO" id="GO:0042302">
    <property type="term" value="F:structural constituent of cuticle"/>
    <property type="evidence" value="ECO:0007669"/>
    <property type="project" value="InterPro"/>
</dbReference>
<keyword evidence="1" id="KW-0677">Repeat</keyword>
<reference evidence="6" key="3">
    <citation type="submission" date="2019-04" db="EMBL/GenBank/DDBJ databases">
        <authorList>
            <person name="Howe K."/>
            <person name="Paulini M."/>
            <person name="Williams G."/>
        </authorList>
    </citation>
    <scope>NUCLEOTIDE SEQUENCE [LARGE SCALE GENOMIC DNA]</scope>
    <source>
        <strain evidence="6">FR3</strain>
    </source>
</reference>
<dbReference type="SMART" id="SM01088">
    <property type="entry name" value="Col_cuticle_N"/>
    <property type="match status" value="1"/>
</dbReference>
<dbReference type="OrthoDB" id="5866420at2759"/>
<keyword evidence="7" id="KW-1185">Reference proteome</keyword>
<evidence type="ECO:0000256" key="2">
    <source>
        <dbReference type="SAM" id="MobiDB-lite"/>
    </source>
</evidence>
<keyword evidence="3" id="KW-1133">Transmembrane helix</keyword>
<feature type="region of interest" description="Disordered" evidence="2">
    <location>
        <begin position="133"/>
        <end position="322"/>
    </location>
</feature>
<dbReference type="AlphaFoldDB" id="A0A0J9XPS3"/>
<feature type="compositionally biased region" description="Pro residues" evidence="2">
    <location>
        <begin position="175"/>
        <end position="201"/>
    </location>
</feature>
<gene>
    <name evidence="9" type="primary">bma-col-14</name>
    <name evidence="6 8" type="synonym">Bma-col-14</name>
    <name evidence="5 9" type="ORF">Bm2786</name>
    <name evidence="6" type="ORF">BM_BM2786</name>
    <name evidence="5" type="ORF">BM_Bm2786</name>
</gene>
<keyword evidence="3" id="KW-0812">Transmembrane</keyword>
<evidence type="ECO:0000256" key="3">
    <source>
        <dbReference type="SAM" id="Phobius"/>
    </source>
</evidence>
<feature type="compositionally biased region" description="Low complexity" evidence="2">
    <location>
        <begin position="265"/>
        <end position="274"/>
    </location>
</feature>
<evidence type="ECO:0000313" key="5">
    <source>
        <dbReference type="EMBL" id="CDP93167.1"/>
    </source>
</evidence>
<dbReference type="OMA" id="TYKTEVG"/>
<dbReference type="WormBase" id="Bm2786a">
    <property type="protein sequence ID" value="BM31770"/>
    <property type="gene ID" value="WBGene00223047"/>
    <property type="gene designation" value="Bma-col-14"/>
</dbReference>
<dbReference type="PANTHER" id="PTHR24637">
    <property type="entry name" value="COLLAGEN"/>
    <property type="match status" value="1"/>
</dbReference>
<evidence type="ECO:0000313" key="8">
    <source>
        <dbReference type="WBParaSite" id="Bm2786a.1"/>
    </source>
</evidence>
<dbReference type="WBParaSite" id="Bm2786a.1">
    <property type="protein sequence ID" value="Bm2786a.1"/>
    <property type="gene ID" value="WBGene00223047"/>
</dbReference>
<dbReference type="CTD" id="6095128"/>
<reference evidence="8" key="4">
    <citation type="submission" date="2019-12" db="UniProtKB">
        <authorList>
            <consortium name="WormBaseParasite"/>
        </authorList>
    </citation>
    <scope>IDENTIFICATION</scope>
</reference>
<dbReference type="STRING" id="6279.A0A0J9XPS3"/>
<dbReference type="Proteomes" id="UP000006672">
    <property type="component" value="Unassembled WGS sequence"/>
</dbReference>
<dbReference type="InterPro" id="IPR002486">
    <property type="entry name" value="Col_cuticle_N"/>
</dbReference>
<dbReference type="EMBL" id="CAAKNF010000192">
    <property type="protein sequence ID" value="VIO90208.1"/>
    <property type="molecule type" value="Genomic_DNA"/>
</dbReference>
<evidence type="ECO:0000259" key="4">
    <source>
        <dbReference type="SMART" id="SM01088"/>
    </source>
</evidence>
<protein>
    <submittedName>
        <fullName evidence="5 8">Bm2786, isoform a</fullName>
    </submittedName>
    <submittedName>
        <fullName evidence="6">Cuticle collagen 14, putative</fullName>
    </submittedName>
</protein>
<name>A0A0J9XPS3_BRUMA</name>
<dbReference type="GO" id="GO:0005581">
    <property type="term" value="C:collagen trimer"/>
    <property type="evidence" value="ECO:0007669"/>
    <property type="project" value="UniProtKB-KW"/>
</dbReference>